<dbReference type="SUPFAM" id="SSF53756">
    <property type="entry name" value="UDP-Glycosyltransferase/glycogen phosphorylase"/>
    <property type="match status" value="1"/>
</dbReference>
<name>A0A9E7JXG9_9LILI</name>
<keyword evidence="4" id="KW-1185">Reference proteome</keyword>
<dbReference type="CDD" id="cd03801">
    <property type="entry name" value="GT4_PimA-like"/>
    <property type="match status" value="1"/>
</dbReference>
<evidence type="ECO:0000259" key="2">
    <source>
        <dbReference type="Pfam" id="PF00534"/>
    </source>
</evidence>
<dbReference type="GO" id="GO:0016757">
    <property type="term" value="F:glycosyltransferase activity"/>
    <property type="evidence" value="ECO:0007669"/>
    <property type="project" value="UniProtKB-KW"/>
</dbReference>
<dbReference type="EMBL" id="CP097506">
    <property type="protein sequence ID" value="URD96973.1"/>
    <property type="molecule type" value="Genomic_DNA"/>
</dbReference>
<dbReference type="Proteomes" id="UP001055439">
    <property type="component" value="Chromosome 4"/>
</dbReference>
<organism evidence="3 4">
    <name type="scientific">Musa troglodytarum</name>
    <name type="common">fe'i banana</name>
    <dbReference type="NCBI Taxonomy" id="320322"/>
    <lineage>
        <taxon>Eukaryota</taxon>
        <taxon>Viridiplantae</taxon>
        <taxon>Streptophyta</taxon>
        <taxon>Embryophyta</taxon>
        <taxon>Tracheophyta</taxon>
        <taxon>Spermatophyta</taxon>
        <taxon>Magnoliopsida</taxon>
        <taxon>Liliopsida</taxon>
        <taxon>Zingiberales</taxon>
        <taxon>Musaceae</taxon>
        <taxon>Musa</taxon>
    </lineage>
</organism>
<evidence type="ECO:0000313" key="4">
    <source>
        <dbReference type="Proteomes" id="UP001055439"/>
    </source>
</evidence>
<accession>A0A9E7JXG9</accession>
<dbReference type="Gene3D" id="3.40.50.2000">
    <property type="entry name" value="Glycogen Phosphorylase B"/>
    <property type="match status" value="2"/>
</dbReference>
<keyword evidence="3" id="KW-0808">Transferase</keyword>
<protein>
    <submittedName>
        <fullName evidence="3">Glycosyl transferases group 1</fullName>
    </submittedName>
</protein>
<proteinExistence type="predicted"/>
<feature type="domain" description="Glycosyl transferase family 1" evidence="2">
    <location>
        <begin position="3"/>
        <end position="47"/>
    </location>
</feature>
<dbReference type="Pfam" id="PF00534">
    <property type="entry name" value="Glycos_transf_1"/>
    <property type="match status" value="1"/>
</dbReference>
<dbReference type="PANTHER" id="PTHR46686">
    <property type="entry name" value="GLYCOSYLTRANSFERASE"/>
    <property type="match status" value="1"/>
</dbReference>
<evidence type="ECO:0000256" key="1">
    <source>
        <dbReference type="ARBA" id="ARBA00022676"/>
    </source>
</evidence>
<reference evidence="3" key="1">
    <citation type="submission" date="2022-05" db="EMBL/GenBank/DDBJ databases">
        <title>The Musa troglodytarum L. genome provides insights into the mechanism of non-climacteric behaviour and enrichment of carotenoids.</title>
        <authorList>
            <person name="Wang J."/>
        </authorList>
    </citation>
    <scope>NUCLEOTIDE SEQUENCE</scope>
    <source>
        <tissue evidence="3">Leaf</tissue>
    </source>
</reference>
<sequence>MGVAGRLVKDKGHPLLFEAFSRLVPRHPDVYLVVAGSGPWAQRYDDLGANVVVLGTGLDLTLMEAMHCGKPVAATRFPSIKGTIVVDEEFGYTFSPNVGALSEVLEKVVGEGKARLAQRGRACREHAKSMFAATKMALAYGRLFLCMKNETHCTYPSAFDESPLL</sequence>
<dbReference type="PANTHER" id="PTHR46686:SF5">
    <property type="entry name" value="GLYCOSYLTRANSFERASE"/>
    <property type="match status" value="1"/>
</dbReference>
<dbReference type="InterPro" id="IPR001296">
    <property type="entry name" value="Glyco_trans_1"/>
</dbReference>
<evidence type="ECO:0000313" key="3">
    <source>
        <dbReference type="EMBL" id="URD96973.1"/>
    </source>
</evidence>
<keyword evidence="1" id="KW-0328">Glycosyltransferase</keyword>
<dbReference type="AlphaFoldDB" id="A0A9E7JXG9"/>
<dbReference type="OrthoDB" id="734129at2759"/>
<gene>
    <name evidence="3" type="ORF">MUK42_12573</name>
</gene>